<feature type="compositionally biased region" description="Basic and acidic residues" evidence="1">
    <location>
        <begin position="205"/>
        <end position="226"/>
    </location>
</feature>
<feature type="compositionally biased region" description="Basic residues" evidence="1">
    <location>
        <begin position="156"/>
        <end position="170"/>
    </location>
</feature>
<accession>A0A6A5GDN9</accession>
<comment type="caution">
    <text evidence="2">The sequence shown here is derived from an EMBL/GenBank/DDBJ whole genome shotgun (WGS) entry which is preliminary data.</text>
</comment>
<name>A0A6A5GDN9_CAERE</name>
<reference evidence="2 3" key="1">
    <citation type="submission" date="2019-12" db="EMBL/GenBank/DDBJ databases">
        <title>Chromosome-level assembly of the Caenorhabditis remanei genome.</title>
        <authorList>
            <person name="Teterina A.A."/>
            <person name="Willis J.H."/>
            <person name="Phillips P.C."/>
        </authorList>
    </citation>
    <scope>NUCLEOTIDE SEQUENCE [LARGE SCALE GENOMIC DNA]</scope>
    <source>
        <strain evidence="2 3">PX506</strain>
        <tissue evidence="2">Whole organism</tissue>
    </source>
</reference>
<dbReference type="KEGG" id="crq:GCK72_019794"/>
<protein>
    <submittedName>
        <fullName evidence="2">Uncharacterized protein</fullName>
    </submittedName>
</protein>
<proteinExistence type="predicted"/>
<feature type="region of interest" description="Disordered" evidence="1">
    <location>
        <begin position="150"/>
        <end position="236"/>
    </location>
</feature>
<dbReference type="GeneID" id="9818149"/>
<sequence>MSSKKLRAQFLEICVISGFSKEQYNQMKFSERCMQLIYVGVCKVLKRRGIIKQDNTACADLLELLGSASVANDILDELLLGTPHDTTDPSEMKLRKFVVTQMVKRYKKEWNMKPKEAEELHKQLMGTDNLTAMLSEIPDVEKLDSEAHEIAEKKKERNKRSRENKKKKKLMQQATVPGLKENDTVEKDSEDNSRPDSSETTASVEHLDTKLTRDTSAEKPKPEGFNEKAPTSVAII</sequence>
<evidence type="ECO:0000313" key="3">
    <source>
        <dbReference type="Proteomes" id="UP000483820"/>
    </source>
</evidence>
<dbReference type="Proteomes" id="UP000483820">
    <property type="component" value="Chromosome V"/>
</dbReference>
<gene>
    <name evidence="2" type="ORF">GCK72_019794</name>
</gene>
<evidence type="ECO:0000256" key="1">
    <source>
        <dbReference type="SAM" id="MobiDB-lite"/>
    </source>
</evidence>
<feature type="compositionally biased region" description="Basic and acidic residues" evidence="1">
    <location>
        <begin position="180"/>
        <end position="197"/>
    </location>
</feature>
<dbReference type="CTD" id="9818149"/>
<dbReference type="AlphaFoldDB" id="A0A6A5GDN9"/>
<organism evidence="2 3">
    <name type="scientific">Caenorhabditis remanei</name>
    <name type="common">Caenorhabditis vulgaris</name>
    <dbReference type="NCBI Taxonomy" id="31234"/>
    <lineage>
        <taxon>Eukaryota</taxon>
        <taxon>Metazoa</taxon>
        <taxon>Ecdysozoa</taxon>
        <taxon>Nematoda</taxon>
        <taxon>Chromadorea</taxon>
        <taxon>Rhabditida</taxon>
        <taxon>Rhabditina</taxon>
        <taxon>Rhabditomorpha</taxon>
        <taxon>Rhabditoidea</taxon>
        <taxon>Rhabditidae</taxon>
        <taxon>Peloderinae</taxon>
        <taxon>Caenorhabditis</taxon>
    </lineage>
</organism>
<dbReference type="EMBL" id="WUAV01000005">
    <property type="protein sequence ID" value="KAF1753238.1"/>
    <property type="molecule type" value="Genomic_DNA"/>
</dbReference>
<evidence type="ECO:0000313" key="2">
    <source>
        <dbReference type="EMBL" id="KAF1753238.1"/>
    </source>
</evidence>
<dbReference type="RefSeq" id="XP_003115995.2">
    <property type="nucleotide sequence ID" value="XM_003115947.2"/>
</dbReference>